<proteinExistence type="predicted"/>
<dbReference type="CDD" id="cd00198">
    <property type="entry name" value="vWFA"/>
    <property type="match status" value="1"/>
</dbReference>
<evidence type="ECO:0000259" key="1">
    <source>
        <dbReference type="Pfam" id="PF01882"/>
    </source>
</evidence>
<name>A0A1X7I744_9BACT</name>
<reference evidence="3" key="1">
    <citation type="submission" date="2017-04" db="EMBL/GenBank/DDBJ databases">
        <authorList>
            <person name="Varghese N."/>
            <person name="Submissions S."/>
        </authorList>
    </citation>
    <scope>NUCLEOTIDE SEQUENCE [LARGE SCALE GENOMIC DNA]</scope>
    <source>
        <strain evidence="3">DSM 4125</strain>
    </source>
</reference>
<dbReference type="RefSeq" id="WP_085515337.1">
    <property type="nucleotide sequence ID" value="NZ_FXAW01000001.1"/>
</dbReference>
<evidence type="ECO:0000313" key="2">
    <source>
        <dbReference type="EMBL" id="SMG10425.1"/>
    </source>
</evidence>
<dbReference type="STRING" id="1028.SAMN05661096_00322"/>
<accession>A0A1X7I744</accession>
<protein>
    <recommendedName>
        <fullName evidence="1">DUF58 domain-containing protein</fullName>
    </recommendedName>
</protein>
<organism evidence="2 3">
    <name type="scientific">Marivirga sericea</name>
    <dbReference type="NCBI Taxonomy" id="1028"/>
    <lineage>
        <taxon>Bacteria</taxon>
        <taxon>Pseudomonadati</taxon>
        <taxon>Bacteroidota</taxon>
        <taxon>Cytophagia</taxon>
        <taxon>Cytophagales</taxon>
        <taxon>Marivirgaceae</taxon>
        <taxon>Marivirga</taxon>
    </lineage>
</organism>
<sequence length="292" mass="33533">MRELFKKLRKYEIKIRKAVNNQMQGDFHSVFKGSGLEFDDVRPYQYGDDVRTIDWNVSAKGHGTFVKTFKEDKEQSVYFLIDVSASQEIGLEGQQKSDIAKEIAGILCISALKEGSQVGMVGYSDERELYVKPGKGQKHGYYAITRLFDLKAKSLKTSLDKGLSYLLGLVKRRSVIFLISDFVDEGYEHHLKALARKHDLIVIHIKDKLETDLPMLGIVPIKDKETGKTRWVNTSSATFKKHFQQKNKDYSAELHDICKRNQADYLLIDTQEDYTAKLIKLFKIRNLSKKKA</sequence>
<evidence type="ECO:0000313" key="3">
    <source>
        <dbReference type="Proteomes" id="UP000193804"/>
    </source>
</evidence>
<dbReference type="Pfam" id="PF01882">
    <property type="entry name" value="DUF58"/>
    <property type="match status" value="1"/>
</dbReference>
<dbReference type="SUPFAM" id="SSF53300">
    <property type="entry name" value="vWA-like"/>
    <property type="match status" value="1"/>
</dbReference>
<dbReference type="AlphaFoldDB" id="A0A1X7I744"/>
<feature type="domain" description="DUF58" evidence="1">
    <location>
        <begin position="40"/>
        <end position="250"/>
    </location>
</feature>
<dbReference type="Proteomes" id="UP000193804">
    <property type="component" value="Unassembled WGS sequence"/>
</dbReference>
<gene>
    <name evidence="2" type="ORF">SAMN05661096_00322</name>
</gene>
<dbReference type="EMBL" id="FXAW01000001">
    <property type="protein sequence ID" value="SMG10425.1"/>
    <property type="molecule type" value="Genomic_DNA"/>
</dbReference>
<keyword evidence="3" id="KW-1185">Reference proteome</keyword>
<dbReference type="InterPro" id="IPR036465">
    <property type="entry name" value="vWFA_dom_sf"/>
</dbReference>
<dbReference type="PANTHER" id="PTHR33608:SF6">
    <property type="entry name" value="BLL2464 PROTEIN"/>
    <property type="match status" value="1"/>
</dbReference>
<dbReference type="InterPro" id="IPR002881">
    <property type="entry name" value="DUF58"/>
</dbReference>
<dbReference type="OrthoDB" id="9776116at2"/>
<dbReference type="PANTHER" id="PTHR33608">
    <property type="entry name" value="BLL2464 PROTEIN"/>
    <property type="match status" value="1"/>
</dbReference>
<dbReference type="Gene3D" id="3.40.50.410">
    <property type="entry name" value="von Willebrand factor, type A domain"/>
    <property type="match status" value="1"/>
</dbReference>